<sequence>MRVSLQPAYLLHSRPYRDSSLLLDMFTAEHGRVSLIGRGAQRRSRGGSQAALLQPFRPLLVSFAGRAEQKPLLAVEAAGALPALRAERLFSGLYLNELLVRLLQRHDPQQPLFALYGATLECLATKPVVDADLRCFEFGLLDALGYGFDPAHDGHSGLRVAQGGWYQYQAEFGLVACDTAAVAPGARFAGGDLLGIAAGHYEGEYGAAAKRLLRQALASHLGERPLHSRELFRQFRNAGRQQ</sequence>
<feature type="domain" description="DNA replication/recombination mediator RecO N-terminal" evidence="9">
    <location>
        <begin position="1"/>
        <end position="66"/>
    </location>
</feature>
<dbReference type="GO" id="GO:0006310">
    <property type="term" value="P:DNA recombination"/>
    <property type="evidence" value="ECO:0007669"/>
    <property type="project" value="UniProtKB-UniRule"/>
</dbReference>
<dbReference type="SUPFAM" id="SSF50249">
    <property type="entry name" value="Nucleic acid-binding proteins"/>
    <property type="match status" value="1"/>
</dbReference>
<comment type="similarity">
    <text evidence="2 8">Belongs to the RecO family.</text>
</comment>
<dbReference type="Proteomes" id="UP000259273">
    <property type="component" value="Unassembled WGS sequence"/>
</dbReference>
<evidence type="ECO:0000259" key="9">
    <source>
        <dbReference type="Pfam" id="PF11967"/>
    </source>
</evidence>
<dbReference type="NCBIfam" id="TIGR00613">
    <property type="entry name" value="reco"/>
    <property type="match status" value="1"/>
</dbReference>
<dbReference type="PANTHER" id="PTHR33991">
    <property type="entry name" value="DNA REPAIR PROTEIN RECO"/>
    <property type="match status" value="1"/>
</dbReference>
<dbReference type="EMBL" id="DMND01000163">
    <property type="protein sequence ID" value="HAN28411.1"/>
    <property type="molecule type" value="Genomic_DNA"/>
</dbReference>
<keyword evidence="6 8" id="KW-0234">DNA repair</keyword>
<keyword evidence="5 8" id="KW-0233">DNA recombination</keyword>
<name>A0A3C1KP88_9GAMM</name>
<dbReference type="InterPro" id="IPR022572">
    <property type="entry name" value="DNA_rep/recomb_RecO_N"/>
</dbReference>
<evidence type="ECO:0000256" key="1">
    <source>
        <dbReference type="ARBA" id="ARBA00003065"/>
    </source>
</evidence>
<dbReference type="STRING" id="1121937.GCA_000423125_00320"/>
<proteinExistence type="inferred from homology"/>
<evidence type="ECO:0000256" key="8">
    <source>
        <dbReference type="HAMAP-Rule" id="MF_00201"/>
    </source>
</evidence>
<reference evidence="10 11" key="1">
    <citation type="journal article" date="2018" name="Nat. Biotechnol.">
        <title>A standardized bacterial taxonomy based on genome phylogeny substantially revises the tree of life.</title>
        <authorList>
            <person name="Parks D.H."/>
            <person name="Chuvochina M."/>
            <person name="Waite D.W."/>
            <person name="Rinke C."/>
            <person name="Skarshewski A."/>
            <person name="Chaumeil P.A."/>
            <person name="Hugenholtz P."/>
        </authorList>
    </citation>
    <scope>NUCLEOTIDE SEQUENCE [LARGE SCALE GENOMIC DNA]</scope>
    <source>
        <strain evidence="10">UBA9158</strain>
    </source>
</reference>
<evidence type="ECO:0000256" key="5">
    <source>
        <dbReference type="ARBA" id="ARBA00023172"/>
    </source>
</evidence>
<evidence type="ECO:0000256" key="2">
    <source>
        <dbReference type="ARBA" id="ARBA00007452"/>
    </source>
</evidence>
<evidence type="ECO:0000256" key="6">
    <source>
        <dbReference type="ARBA" id="ARBA00023204"/>
    </source>
</evidence>
<comment type="function">
    <text evidence="1 8">Involved in DNA repair and RecF pathway recombination.</text>
</comment>
<dbReference type="InterPro" id="IPR042242">
    <property type="entry name" value="RecO_C"/>
</dbReference>
<dbReference type="InterPro" id="IPR012340">
    <property type="entry name" value="NA-bd_OB-fold"/>
</dbReference>
<dbReference type="HAMAP" id="MF_00201">
    <property type="entry name" value="RecO"/>
    <property type="match status" value="1"/>
</dbReference>
<dbReference type="Pfam" id="PF11967">
    <property type="entry name" value="RecO_N"/>
    <property type="match status" value="1"/>
</dbReference>
<evidence type="ECO:0000313" key="10">
    <source>
        <dbReference type="EMBL" id="HAN28411.1"/>
    </source>
</evidence>
<evidence type="ECO:0000313" key="11">
    <source>
        <dbReference type="Proteomes" id="UP000259273"/>
    </source>
</evidence>
<dbReference type="GO" id="GO:0043590">
    <property type="term" value="C:bacterial nucleoid"/>
    <property type="evidence" value="ECO:0007669"/>
    <property type="project" value="TreeGrafter"/>
</dbReference>
<protein>
    <recommendedName>
        <fullName evidence="3 8">DNA repair protein RecO</fullName>
    </recommendedName>
    <alternativeName>
        <fullName evidence="7 8">Recombination protein O</fullName>
    </alternativeName>
</protein>
<comment type="caution">
    <text evidence="10">The sequence shown here is derived from an EMBL/GenBank/DDBJ whole genome shotgun (WGS) entry which is preliminary data.</text>
</comment>
<dbReference type="Gene3D" id="1.20.1440.120">
    <property type="entry name" value="Recombination protein O, C-terminal domain"/>
    <property type="match status" value="1"/>
</dbReference>
<dbReference type="AlphaFoldDB" id="A0A3C1KP88"/>
<dbReference type="InterPro" id="IPR037278">
    <property type="entry name" value="ARFGAP/RecO"/>
</dbReference>
<evidence type="ECO:0000256" key="3">
    <source>
        <dbReference type="ARBA" id="ARBA00021310"/>
    </source>
</evidence>
<organism evidence="10 11">
    <name type="scientific">Haliea salexigens</name>
    <dbReference type="NCBI Taxonomy" id="287487"/>
    <lineage>
        <taxon>Bacteria</taxon>
        <taxon>Pseudomonadati</taxon>
        <taxon>Pseudomonadota</taxon>
        <taxon>Gammaproteobacteria</taxon>
        <taxon>Cellvibrionales</taxon>
        <taxon>Halieaceae</taxon>
        <taxon>Haliea</taxon>
    </lineage>
</organism>
<dbReference type="GO" id="GO:0006302">
    <property type="term" value="P:double-strand break repair"/>
    <property type="evidence" value="ECO:0007669"/>
    <property type="project" value="TreeGrafter"/>
</dbReference>
<evidence type="ECO:0000256" key="4">
    <source>
        <dbReference type="ARBA" id="ARBA00022763"/>
    </source>
</evidence>
<dbReference type="Pfam" id="PF02565">
    <property type="entry name" value="RecO_C"/>
    <property type="match status" value="1"/>
</dbReference>
<gene>
    <name evidence="8 10" type="primary">recO</name>
    <name evidence="10" type="ORF">DCP75_11960</name>
</gene>
<evidence type="ECO:0000256" key="7">
    <source>
        <dbReference type="ARBA" id="ARBA00033409"/>
    </source>
</evidence>
<dbReference type="PANTHER" id="PTHR33991:SF1">
    <property type="entry name" value="DNA REPAIR PROTEIN RECO"/>
    <property type="match status" value="1"/>
</dbReference>
<dbReference type="Gene3D" id="2.40.50.140">
    <property type="entry name" value="Nucleic acid-binding proteins"/>
    <property type="match status" value="1"/>
</dbReference>
<keyword evidence="4 8" id="KW-0227">DNA damage</keyword>
<accession>A0A3C1KP88</accession>
<dbReference type="SUPFAM" id="SSF57863">
    <property type="entry name" value="ArfGap/RecO-like zinc finger"/>
    <property type="match status" value="1"/>
</dbReference>
<dbReference type="InterPro" id="IPR003717">
    <property type="entry name" value="RecO"/>
</dbReference>